<dbReference type="PROSITE" id="PS51257">
    <property type="entry name" value="PROKAR_LIPOPROTEIN"/>
    <property type="match status" value="1"/>
</dbReference>
<dbReference type="InterPro" id="IPR038607">
    <property type="entry name" value="PhoD-like_sf"/>
</dbReference>
<dbReference type="EMBL" id="JAIRAU010000006">
    <property type="protein sequence ID" value="MBZ5709487.1"/>
    <property type="molecule type" value="Genomic_DNA"/>
</dbReference>
<dbReference type="RefSeq" id="WP_224191264.1">
    <property type="nucleotide sequence ID" value="NZ_JAIRAU010000006.1"/>
</dbReference>
<feature type="domain" description="PhoD-like phosphatase metallophosphatase" evidence="2">
    <location>
        <begin position="194"/>
        <end position="521"/>
    </location>
</feature>
<proteinExistence type="predicted"/>
<dbReference type="InterPro" id="IPR029052">
    <property type="entry name" value="Metallo-depent_PP-like"/>
</dbReference>
<feature type="compositionally biased region" description="Gly residues" evidence="1">
    <location>
        <begin position="34"/>
        <end position="43"/>
    </location>
</feature>
<sequence length="552" mass="59304">MTSPPRPPRTRARTAPTRREFLWQVVAAASASACGGGSGGGEGTEGDSPGSGTSTGSSTGGEPTTTAPTTTTGEPAPELPGPPFTLGVASGDPLADRVILWTRLAPDPIGGGGMPEAAFAVAWEVASDEAFTDVVAGGEAIAEPAFAHAVHVDATGLAPDRWYFYRFRVGEHTSAVGRTRTLPAPDSAPERLRLASASCQRFTTGYYTAYAHLAAEDLDLVLFLGDYIYENGDKGPVRDHVGEECRTLLDYRNRYAQYRGDPNLQAAHHRFPWAVIWDDHEVDNNYVADISSVDDPKFMARRTAAYQAFYEHMPIRVAPPAADGSLAIYRSFAWGDLAEVFLLDTRQYRTDQLCLDEPGEDCGELATEDGDMLGPEQEAWLTEGLAASPAIWKLVAQQIVFSKVDFSGLLINWDQWDGYPKARQRMLDFLAGEQLANVVILAGDLHVGGMADVNAVAGDTNTPVVAVEIVTTSITSSSETDIPPETIEQLVGTIPQIKHFNAHSRGYVSLDLTREALSARFMIVDTIESETASVDAEAELTVLAGVPGVQMP</sequence>
<dbReference type="InterPro" id="IPR032093">
    <property type="entry name" value="PhoD_N"/>
</dbReference>
<protein>
    <submittedName>
        <fullName evidence="4">Alkaline phosphatase D family protein</fullName>
    </submittedName>
</protein>
<dbReference type="InterPro" id="IPR018946">
    <property type="entry name" value="PhoD-like_MPP"/>
</dbReference>
<dbReference type="Gene3D" id="2.60.40.380">
    <property type="entry name" value="Purple acid phosphatase-like, N-terminal"/>
    <property type="match status" value="1"/>
</dbReference>
<feature type="region of interest" description="Disordered" evidence="1">
    <location>
        <begin position="1"/>
        <end position="20"/>
    </location>
</feature>
<dbReference type="Proteomes" id="UP001139031">
    <property type="component" value="Unassembled WGS sequence"/>
</dbReference>
<reference evidence="4" key="1">
    <citation type="submission" date="2021-08" db="EMBL/GenBank/DDBJ databases">
        <authorList>
            <person name="Stevens D.C."/>
        </authorList>
    </citation>
    <scope>NUCLEOTIDE SEQUENCE</scope>
    <source>
        <strain evidence="4">DSM 53165</strain>
    </source>
</reference>
<dbReference type="InterPro" id="IPR052900">
    <property type="entry name" value="Phospholipid_Metab_Enz"/>
</dbReference>
<comment type="caution">
    <text evidence="4">The sequence shown here is derived from an EMBL/GenBank/DDBJ whole genome shotgun (WGS) entry which is preliminary data.</text>
</comment>
<gene>
    <name evidence="4" type="ORF">K7C98_09465</name>
</gene>
<name>A0ABS7TMX1_9BACT</name>
<dbReference type="PANTHER" id="PTHR43606:SF2">
    <property type="entry name" value="ALKALINE PHOSPHATASE FAMILY PROTEIN (AFU_ORTHOLOGUE AFUA_5G03860)"/>
    <property type="match status" value="1"/>
</dbReference>
<feature type="domain" description="Phospholipase D N-terminal" evidence="3">
    <location>
        <begin position="86"/>
        <end position="181"/>
    </location>
</feature>
<evidence type="ECO:0000313" key="4">
    <source>
        <dbReference type="EMBL" id="MBZ5709487.1"/>
    </source>
</evidence>
<keyword evidence="5" id="KW-1185">Reference proteome</keyword>
<organism evidence="4 5">
    <name type="scientific">Nannocystis pusilla</name>
    <dbReference type="NCBI Taxonomy" id="889268"/>
    <lineage>
        <taxon>Bacteria</taxon>
        <taxon>Pseudomonadati</taxon>
        <taxon>Myxococcota</taxon>
        <taxon>Polyangia</taxon>
        <taxon>Nannocystales</taxon>
        <taxon>Nannocystaceae</taxon>
        <taxon>Nannocystis</taxon>
    </lineage>
</organism>
<feature type="region of interest" description="Disordered" evidence="1">
    <location>
        <begin position="32"/>
        <end position="88"/>
    </location>
</feature>
<dbReference type="SUPFAM" id="SSF56300">
    <property type="entry name" value="Metallo-dependent phosphatases"/>
    <property type="match status" value="1"/>
</dbReference>
<feature type="compositionally biased region" description="Low complexity" evidence="1">
    <location>
        <begin position="46"/>
        <end position="76"/>
    </location>
</feature>
<dbReference type="Gene3D" id="3.60.21.70">
    <property type="entry name" value="PhoD-like phosphatase"/>
    <property type="match status" value="1"/>
</dbReference>
<dbReference type="Pfam" id="PF09423">
    <property type="entry name" value="PhoD"/>
    <property type="match status" value="1"/>
</dbReference>
<evidence type="ECO:0000259" key="3">
    <source>
        <dbReference type="Pfam" id="PF16655"/>
    </source>
</evidence>
<dbReference type="PANTHER" id="PTHR43606">
    <property type="entry name" value="PHOSPHATASE, PUTATIVE (AFU_ORTHOLOGUE AFUA_6G08710)-RELATED"/>
    <property type="match status" value="1"/>
</dbReference>
<evidence type="ECO:0000313" key="5">
    <source>
        <dbReference type="Proteomes" id="UP001139031"/>
    </source>
</evidence>
<evidence type="ECO:0000259" key="2">
    <source>
        <dbReference type="Pfam" id="PF09423"/>
    </source>
</evidence>
<dbReference type="Pfam" id="PF16655">
    <property type="entry name" value="PhoD_N"/>
    <property type="match status" value="1"/>
</dbReference>
<accession>A0ABS7TMX1</accession>
<evidence type="ECO:0000256" key="1">
    <source>
        <dbReference type="SAM" id="MobiDB-lite"/>
    </source>
</evidence>
<dbReference type="CDD" id="cd07389">
    <property type="entry name" value="MPP_PhoD"/>
    <property type="match status" value="1"/>
</dbReference>